<dbReference type="Proteomes" id="UP000275777">
    <property type="component" value="Chromosome"/>
</dbReference>
<organism evidence="1 2">
    <name type="scientific">Chromobacterium violaceum</name>
    <dbReference type="NCBI Taxonomy" id="536"/>
    <lineage>
        <taxon>Bacteria</taxon>
        <taxon>Pseudomonadati</taxon>
        <taxon>Pseudomonadota</taxon>
        <taxon>Betaproteobacteria</taxon>
        <taxon>Neisseriales</taxon>
        <taxon>Chromobacteriaceae</taxon>
        <taxon>Chromobacterium</taxon>
    </lineage>
</organism>
<gene>
    <name evidence="1" type="ORF">NCTC9695_04506</name>
</gene>
<evidence type="ECO:0000313" key="2">
    <source>
        <dbReference type="Proteomes" id="UP000275777"/>
    </source>
</evidence>
<dbReference type="EMBL" id="LR134182">
    <property type="protein sequence ID" value="VEB44032.1"/>
    <property type="molecule type" value="Genomic_DNA"/>
</dbReference>
<dbReference type="AlphaFoldDB" id="A0A447TGK6"/>
<sequence length="149" mass="16114">MKCGEIRVTPLMRSSSPMRRIVNSQGMATKTGPLGGAIASLNARCSTIGNSCSVRTSCAHLVYWRARSTRLDAKSGSCVTSSFCCWQHRTTSGACERQALNRLPMAWAMPGVTCTTSTPGLPVIRAEPIAAPMAMFSCRHSMYSTWFSV</sequence>
<reference evidence="1 2" key="1">
    <citation type="submission" date="2018-12" db="EMBL/GenBank/DDBJ databases">
        <authorList>
            <consortium name="Pathogen Informatics"/>
        </authorList>
    </citation>
    <scope>NUCLEOTIDE SEQUENCE [LARGE SCALE GENOMIC DNA]</scope>
    <source>
        <strain evidence="1 2">NCTC9695</strain>
    </source>
</reference>
<name>A0A447TGK6_CHRVL</name>
<accession>A0A447TGK6</accession>
<evidence type="ECO:0000313" key="1">
    <source>
        <dbReference type="EMBL" id="VEB44032.1"/>
    </source>
</evidence>
<proteinExistence type="predicted"/>
<protein>
    <submittedName>
        <fullName evidence="1">Uncharacterized protein</fullName>
    </submittedName>
</protein>